<evidence type="ECO:0000313" key="3">
    <source>
        <dbReference type="Proteomes" id="UP000221020"/>
    </source>
</evidence>
<feature type="domain" description="YcdB/YcdC repeated" evidence="1">
    <location>
        <begin position="308"/>
        <end position="409"/>
    </location>
</feature>
<feature type="domain" description="YcdB/YcdC repeated" evidence="1">
    <location>
        <begin position="7"/>
        <end position="149"/>
    </location>
</feature>
<comment type="caution">
    <text evidence="2">The sequence shown here is derived from an EMBL/GenBank/DDBJ whole genome shotgun (WGS) entry which is preliminary data.</text>
</comment>
<dbReference type="AlphaFoldDB" id="A0AA91VF04"/>
<dbReference type="Proteomes" id="UP000221020">
    <property type="component" value="Unassembled WGS sequence"/>
</dbReference>
<organism evidence="2 3">
    <name type="scientific">Bacillus pseudomycoides</name>
    <dbReference type="NCBI Taxonomy" id="64104"/>
    <lineage>
        <taxon>Bacteria</taxon>
        <taxon>Bacillati</taxon>
        <taxon>Bacillota</taxon>
        <taxon>Bacilli</taxon>
        <taxon>Bacillales</taxon>
        <taxon>Bacillaceae</taxon>
        <taxon>Bacillus</taxon>
        <taxon>Bacillus cereus group</taxon>
    </lineage>
</organism>
<name>A0AA91VF04_9BACI</name>
<gene>
    <name evidence="2" type="ORF">CON65_03825</name>
</gene>
<dbReference type="Pfam" id="PF16244">
    <property type="entry name" value="DUF4901"/>
    <property type="match status" value="2"/>
</dbReference>
<accession>A0AA91VF04</accession>
<dbReference type="EMBL" id="NVOR01000012">
    <property type="protein sequence ID" value="PED83704.1"/>
    <property type="molecule type" value="Genomic_DNA"/>
</dbReference>
<dbReference type="RefSeq" id="WP_097896975.1">
    <property type="nucleotide sequence ID" value="NZ_NVOR01000012.1"/>
</dbReference>
<protein>
    <submittedName>
        <fullName evidence="2">DUF4901 domain-containing protein</fullName>
    </submittedName>
</protein>
<proteinExistence type="predicted"/>
<dbReference type="InterPro" id="IPR032599">
    <property type="entry name" value="YcdB/YcdC_rep_domain"/>
</dbReference>
<evidence type="ECO:0000313" key="2">
    <source>
        <dbReference type="EMBL" id="PED83704.1"/>
    </source>
</evidence>
<reference evidence="2 3" key="1">
    <citation type="submission" date="2017-09" db="EMBL/GenBank/DDBJ databases">
        <title>Large-scale bioinformatics analysis of Bacillus genomes uncovers conserved roles of natural products in bacterial physiology.</title>
        <authorList>
            <consortium name="Agbiome Team Llc"/>
            <person name="Bleich R.M."/>
            <person name="Grubbs K.J."/>
            <person name="Santa Maria K.C."/>
            <person name="Allen S.E."/>
            <person name="Farag S."/>
            <person name="Shank E.A."/>
            <person name="Bowers A."/>
        </authorList>
    </citation>
    <scope>NUCLEOTIDE SEQUENCE [LARGE SCALE GENOMIC DNA]</scope>
    <source>
        <strain evidence="2 3">AFS092012</strain>
    </source>
</reference>
<evidence type="ECO:0000259" key="1">
    <source>
        <dbReference type="Pfam" id="PF16244"/>
    </source>
</evidence>
<sequence>MMNQKDEERKKQVAHIIEIPAEYHLVVDDQTVNEPFHVLFWEHQDNNEKSIRISLNRYTGKLIELDIDDEAFFPSNNEEMGEEAAKEIAHSFVTKYITTEYEEYTYMDVKEWCGMQEVHYSQEVNGYPLPHTGCIVRIHPSGNVIAFRNHNGKKEKPVWPEVIIEKEQVLQQLKERQEMKLVFAQLFPELYEYEGGKEANGYRLVYEPEPISALVDACTGENLFEPEHYKLPSTVAISMLPNNKEQEKDIFRLLALEEKGFVKVSEDDCGNEIRMRFVPKEELQNKQEANTYLMDDFYKKHLPMLRYKNHVMVGIDKATNTLLHYFCAIPEREEKVILSREECLEKALQFLEHVIPNAAEYLRLWDNHDEEDSPGRFCFSVYINGIPVECLLVMINIDTETGDVTMYRGISQGIIEELLTYETSAKIRKEQALKTYRSALRVELQWHENHDTDTPKYELIYKQMATEGSEEYQKDASVCRKIRYIDAHTGEIIWSK</sequence>